<evidence type="ECO:0000256" key="5">
    <source>
        <dbReference type="SAM" id="MobiDB-lite"/>
    </source>
</evidence>
<dbReference type="STRING" id="112268.A0A182W4I8"/>
<evidence type="ECO:0000256" key="1">
    <source>
        <dbReference type="ARBA" id="ARBA00004245"/>
    </source>
</evidence>
<sequence>MLYVYASDPSETTSTSEFYDDEYDDEDDVEDVRVQQPDQRRRVRAKGANSVKRYAGTEYTVVAVDDDEEEEEAEEEGFVEWTDGTKGGRYLNGGVRAYHALVDAYDESDQPDGNATPPSYFGRVPYNASRASGPIPLTPLTRPAAVRPYTRPGSRFYRRHSPLEPPSVVCPVEQVSPYPRYIQQTKHHQEREPSISSPGSPASSGDGPEQRVVRRRFLAMSGDADAVRTEHEPDRARTPPNPSASIGATNTESGPNDAQPMSATMPNDGPIGSGTSAVASGPPVASTGSSATVPSTATGSSNNSGTNQQQQQNLANNNHSNTASVDAPGDTGVSGIAKRELNPKGASLVRSKESVSPLPLKRPQGPGIGLNGIGGKDTNNNAPGEGHRSPQGVTTQSTANGPGQTPTNPNQPTRPIGGIKGRKGGGWKARPDSESFGNALNSPTDEDELLGGSPITVRRQPINVNPVITRDKLASTGGIGGGGGGGSGVGGSVGGGVGGGGGGGGGGWGPRQRGGPVERGSRIQSPATGTVPHLHGGGGIVGVTGGGTAGGAGGTSMDVGSEGGSQPAAANATGTATATSGGPGPGTAASTPGTAAPQHAGPVPVKRSQSRNDVLDLDSVPGPSGLLPSNPGVPGTIGGNPQSRYSNLSFWKARRVLFYRNGDPFFPGVEFRFKPGRDICTLEALLDKISARMDLPRGARYIFSMDGDRKYSLDELEDGSSYVVSSFKVFKVSPGERAGINCTGFGHGGHGTQSGSRRFCQSRFLG</sequence>
<keyword evidence="3" id="KW-0677">Repeat</keyword>
<dbReference type="Gene3D" id="3.10.20.230">
    <property type="entry name" value="Doublecortin domain"/>
    <property type="match status" value="1"/>
</dbReference>
<feature type="domain" description="Doublecortin" evidence="6">
    <location>
        <begin position="654"/>
        <end position="731"/>
    </location>
</feature>
<dbReference type="Pfam" id="PF03607">
    <property type="entry name" value="DCX"/>
    <property type="match status" value="1"/>
</dbReference>
<feature type="compositionally biased region" description="Gly residues" evidence="5">
    <location>
        <begin position="479"/>
        <end position="509"/>
    </location>
</feature>
<dbReference type="SMART" id="SM00537">
    <property type="entry name" value="DCX"/>
    <property type="match status" value="1"/>
</dbReference>
<dbReference type="EnsemblMetazoa" id="AMIN005251-RA">
    <property type="protein sequence ID" value="AMIN005251-PA"/>
    <property type="gene ID" value="AMIN005251"/>
</dbReference>
<comment type="subcellular location">
    <subcellularLocation>
        <location evidence="1">Cytoplasm</location>
        <location evidence="1">Cytoskeleton</location>
    </subcellularLocation>
</comment>
<reference evidence="8" key="1">
    <citation type="submission" date="2013-03" db="EMBL/GenBank/DDBJ databases">
        <title>The Genome Sequence of Anopheles minimus MINIMUS1.</title>
        <authorList>
            <consortium name="The Broad Institute Genomics Platform"/>
            <person name="Neafsey D.E."/>
            <person name="Walton C."/>
            <person name="Walker B."/>
            <person name="Young S.K."/>
            <person name="Zeng Q."/>
            <person name="Gargeya S."/>
            <person name="Fitzgerald M."/>
            <person name="Haas B."/>
            <person name="Abouelleil A."/>
            <person name="Allen A.W."/>
            <person name="Alvarado L."/>
            <person name="Arachchi H.M."/>
            <person name="Berlin A.M."/>
            <person name="Chapman S.B."/>
            <person name="Gainer-Dewar J."/>
            <person name="Goldberg J."/>
            <person name="Griggs A."/>
            <person name="Gujja S."/>
            <person name="Hansen M."/>
            <person name="Howarth C."/>
            <person name="Imamovic A."/>
            <person name="Ireland A."/>
            <person name="Larimer J."/>
            <person name="McCowan C."/>
            <person name="Murphy C."/>
            <person name="Pearson M."/>
            <person name="Poon T.W."/>
            <person name="Priest M."/>
            <person name="Roberts A."/>
            <person name="Saif S."/>
            <person name="Shea T."/>
            <person name="Sisk P."/>
            <person name="Sykes S."/>
            <person name="Wortman J."/>
            <person name="Nusbaum C."/>
            <person name="Birren B."/>
        </authorList>
    </citation>
    <scope>NUCLEOTIDE SEQUENCE [LARGE SCALE GENOMIC DNA]</scope>
    <source>
        <strain evidence="8">MINIMUS1</strain>
    </source>
</reference>
<feature type="compositionally biased region" description="Acidic residues" evidence="5">
    <location>
        <begin position="18"/>
        <end position="30"/>
    </location>
</feature>
<evidence type="ECO:0000313" key="8">
    <source>
        <dbReference type="Proteomes" id="UP000075920"/>
    </source>
</evidence>
<evidence type="ECO:0000256" key="2">
    <source>
        <dbReference type="ARBA" id="ARBA00022490"/>
    </source>
</evidence>
<dbReference type="InterPro" id="IPR003533">
    <property type="entry name" value="Doublecortin_dom"/>
</dbReference>
<dbReference type="VEuPathDB" id="VectorBase:AMIN005251"/>
<evidence type="ECO:0000259" key="6">
    <source>
        <dbReference type="PROSITE" id="PS50309"/>
    </source>
</evidence>
<dbReference type="Proteomes" id="UP000075920">
    <property type="component" value="Unassembled WGS sequence"/>
</dbReference>
<name>A0A182W4I8_9DIPT</name>
<evidence type="ECO:0000256" key="3">
    <source>
        <dbReference type="ARBA" id="ARBA00022737"/>
    </source>
</evidence>
<keyword evidence="8" id="KW-1185">Reference proteome</keyword>
<keyword evidence="4" id="KW-0206">Cytoskeleton</keyword>
<dbReference type="GO" id="GO:0008017">
    <property type="term" value="F:microtubule binding"/>
    <property type="evidence" value="ECO:0007669"/>
    <property type="project" value="UniProtKB-ARBA"/>
</dbReference>
<protein>
    <recommendedName>
        <fullName evidence="6">Doublecortin domain-containing protein</fullName>
    </recommendedName>
</protein>
<feature type="region of interest" description="Disordered" evidence="5">
    <location>
        <begin position="1"/>
        <end position="31"/>
    </location>
</feature>
<dbReference type="SUPFAM" id="SSF89837">
    <property type="entry name" value="Doublecortin (DC)"/>
    <property type="match status" value="1"/>
</dbReference>
<feature type="compositionally biased region" description="Basic and acidic residues" evidence="5">
    <location>
        <begin position="225"/>
        <end position="237"/>
    </location>
</feature>
<feature type="compositionally biased region" description="Gly residues" evidence="5">
    <location>
        <begin position="366"/>
        <end position="375"/>
    </location>
</feature>
<feature type="compositionally biased region" description="Low complexity" evidence="5">
    <location>
        <begin position="295"/>
        <end position="324"/>
    </location>
</feature>
<feature type="compositionally biased region" description="Low complexity" evidence="5">
    <location>
        <begin position="619"/>
        <end position="634"/>
    </location>
</feature>
<feature type="compositionally biased region" description="Polar residues" evidence="5">
    <location>
        <begin position="243"/>
        <end position="265"/>
    </location>
</feature>
<dbReference type="InterPro" id="IPR036572">
    <property type="entry name" value="Doublecortin_dom_sf"/>
</dbReference>
<proteinExistence type="predicted"/>
<dbReference type="AlphaFoldDB" id="A0A182W4I8"/>
<dbReference type="GO" id="GO:0005856">
    <property type="term" value="C:cytoskeleton"/>
    <property type="evidence" value="ECO:0007669"/>
    <property type="project" value="UniProtKB-SubCell"/>
</dbReference>
<dbReference type="FunFam" id="3.10.20.230:FF:000018">
    <property type="entry name" value="Echinoderm microtubule-associated protein-like CG42247"/>
    <property type="match status" value="1"/>
</dbReference>
<feature type="compositionally biased region" description="Low complexity" evidence="5">
    <location>
        <begin position="400"/>
        <end position="417"/>
    </location>
</feature>
<organism evidence="7 8">
    <name type="scientific">Anopheles minimus</name>
    <dbReference type="NCBI Taxonomy" id="112268"/>
    <lineage>
        <taxon>Eukaryota</taxon>
        <taxon>Metazoa</taxon>
        <taxon>Ecdysozoa</taxon>
        <taxon>Arthropoda</taxon>
        <taxon>Hexapoda</taxon>
        <taxon>Insecta</taxon>
        <taxon>Pterygota</taxon>
        <taxon>Neoptera</taxon>
        <taxon>Endopterygota</taxon>
        <taxon>Diptera</taxon>
        <taxon>Nematocera</taxon>
        <taxon>Culicoidea</taxon>
        <taxon>Culicidae</taxon>
        <taxon>Anophelinae</taxon>
        <taxon>Anopheles</taxon>
    </lineage>
</organism>
<feature type="compositionally biased region" description="Low complexity" evidence="5">
    <location>
        <begin position="194"/>
        <end position="207"/>
    </location>
</feature>
<feature type="region of interest" description="Disordered" evidence="5">
    <location>
        <begin position="479"/>
        <end position="640"/>
    </location>
</feature>
<feature type="compositionally biased region" description="Low complexity" evidence="5">
    <location>
        <begin position="567"/>
        <end position="597"/>
    </location>
</feature>
<dbReference type="GO" id="GO:0035556">
    <property type="term" value="P:intracellular signal transduction"/>
    <property type="evidence" value="ECO:0007669"/>
    <property type="project" value="InterPro"/>
</dbReference>
<dbReference type="PROSITE" id="PS50309">
    <property type="entry name" value="DC"/>
    <property type="match status" value="1"/>
</dbReference>
<evidence type="ECO:0000313" key="7">
    <source>
        <dbReference type="EnsemblMetazoa" id="AMIN005251-PA"/>
    </source>
</evidence>
<keyword evidence="2" id="KW-0963">Cytoplasm</keyword>
<evidence type="ECO:0000256" key="4">
    <source>
        <dbReference type="ARBA" id="ARBA00023212"/>
    </source>
</evidence>
<accession>A0A182W4I8</accession>
<reference evidence="7" key="2">
    <citation type="submission" date="2020-05" db="UniProtKB">
        <authorList>
            <consortium name="EnsemblMetazoa"/>
        </authorList>
    </citation>
    <scope>IDENTIFICATION</scope>
    <source>
        <strain evidence="7">MINIMUS1</strain>
    </source>
</reference>
<feature type="region of interest" description="Disordered" evidence="5">
    <location>
        <begin position="184"/>
        <end position="457"/>
    </location>
</feature>
<feature type="compositionally biased region" description="Gly residues" evidence="5">
    <location>
        <begin position="535"/>
        <end position="554"/>
    </location>
</feature>